<reference evidence="6 7" key="1">
    <citation type="submission" date="2014-07" db="EMBL/GenBank/DDBJ databases">
        <title>Methanogenic archaea and the global carbon cycle.</title>
        <authorList>
            <person name="Henriksen J.R."/>
            <person name="Luke J."/>
            <person name="Reinhart S."/>
            <person name="Benedict M.N."/>
            <person name="Youngblut N.D."/>
            <person name="Metcalf M.E."/>
            <person name="Whitaker R.J."/>
            <person name="Metcalf W.W."/>
        </authorList>
    </citation>
    <scope>NUCLEOTIDE SEQUENCE [LARGE SCALE GENOMIC DNA]</scope>
    <source>
        <strain evidence="6 7">WWM610</strain>
    </source>
</reference>
<dbReference type="RefSeq" id="WP_048036965.1">
    <property type="nucleotide sequence ID" value="NZ_CP009509.1"/>
</dbReference>
<dbReference type="GeneID" id="24850039"/>
<dbReference type="Proteomes" id="UP000033058">
    <property type="component" value="Chromosome"/>
</dbReference>
<dbReference type="SUPFAM" id="SSF51905">
    <property type="entry name" value="FAD/NAD(P)-binding domain"/>
    <property type="match status" value="1"/>
</dbReference>
<dbReference type="PATRIC" id="fig|1434117.4.peg.527"/>
<dbReference type="InterPro" id="IPR016156">
    <property type="entry name" value="FAD/NAD-linked_Rdtase_dimer_sf"/>
</dbReference>
<feature type="domain" description="FAD/NAD(P)-binding" evidence="5">
    <location>
        <begin position="5"/>
        <end position="324"/>
    </location>
</feature>
<dbReference type="PRINTS" id="PR00368">
    <property type="entry name" value="FADPNR"/>
</dbReference>
<dbReference type="Pfam" id="PF02852">
    <property type="entry name" value="Pyr_redox_dim"/>
    <property type="match status" value="1"/>
</dbReference>
<dbReference type="PIRSF" id="PIRSF000350">
    <property type="entry name" value="Mercury_reductase_MerA"/>
    <property type="match status" value="1"/>
</dbReference>
<evidence type="ECO:0000259" key="4">
    <source>
        <dbReference type="Pfam" id="PF02852"/>
    </source>
</evidence>
<dbReference type="PANTHER" id="PTHR43014">
    <property type="entry name" value="MERCURIC REDUCTASE"/>
    <property type="match status" value="1"/>
</dbReference>
<dbReference type="Gene3D" id="3.50.50.60">
    <property type="entry name" value="FAD/NAD(P)-binding domain"/>
    <property type="match status" value="2"/>
</dbReference>
<evidence type="ECO:0000256" key="1">
    <source>
        <dbReference type="ARBA" id="ARBA00007532"/>
    </source>
</evidence>
<protein>
    <submittedName>
        <fullName evidence="6">Dihydrolipoyl dehydrogenase</fullName>
    </submittedName>
</protein>
<dbReference type="AlphaFoldDB" id="A0A0E3LEQ3"/>
<sequence length="450" mass="49512">MEKEYDIIIIGTGTAGRTLAGRAESSGMKFAIIDSREYGGTCPIRGCDPKKVLAGASEATDLNNRLKGKGAGTEEPLKIDWPSLIRFKRTFTEAYSREAEKMFADMGIDMYHGRARFKNENTVIVGNDELKGKYIFLATGSKPRKLKIPGEEYLTTSEEFMELMELPERIIFAGGGYISFEFAHIARRAGAEVLILHRSERPLGTFDPDLVDMLVRASEAAGIKILTNRPVVAVEKAGDGFLVRTEYKTETGSEVQVFNADMVVNGAGRVPDIEDLQLENAGVRAEKKGIIVDKHMRTSNPRVYAGGDCTAEGIQLTPVATLQGEVAAANIFDRNGAEADYTGIPSAVFTIPVLASVGISEEKESDKYRVIFRDRSTWSTTRRAGMEFAASKIILNEKNDHIVGAHILGPNAEEVINIFAMAMRLGLRTSDIRKVVFTYPTICSDIRYML</sequence>
<dbReference type="EMBL" id="CP009509">
    <property type="protein sequence ID" value="AKB39421.1"/>
    <property type="molecule type" value="Genomic_DNA"/>
</dbReference>
<proteinExistence type="inferred from homology"/>
<dbReference type="HOGENOM" id="CLU_016755_2_0_2"/>
<dbReference type="GO" id="GO:0016491">
    <property type="term" value="F:oxidoreductase activity"/>
    <property type="evidence" value="ECO:0007669"/>
    <property type="project" value="InterPro"/>
</dbReference>
<evidence type="ECO:0000313" key="6">
    <source>
        <dbReference type="EMBL" id="AKB39421.1"/>
    </source>
</evidence>
<evidence type="ECO:0000313" key="7">
    <source>
        <dbReference type="Proteomes" id="UP000033058"/>
    </source>
</evidence>
<dbReference type="Gene3D" id="3.30.390.30">
    <property type="match status" value="1"/>
</dbReference>
<evidence type="ECO:0000256" key="2">
    <source>
        <dbReference type="ARBA" id="ARBA00022630"/>
    </source>
</evidence>
<dbReference type="PRINTS" id="PR00411">
    <property type="entry name" value="PNDRDTASEI"/>
</dbReference>
<evidence type="ECO:0000256" key="3">
    <source>
        <dbReference type="ARBA" id="ARBA00022827"/>
    </source>
</evidence>
<gene>
    <name evidence="6" type="ORF">MSMAW_0430</name>
</gene>
<keyword evidence="2" id="KW-0285">Flavoprotein</keyword>
<dbReference type="Pfam" id="PF07992">
    <property type="entry name" value="Pyr_redox_2"/>
    <property type="match status" value="1"/>
</dbReference>
<dbReference type="InterPro" id="IPR004099">
    <property type="entry name" value="Pyr_nucl-diS_OxRdtase_dimer"/>
</dbReference>
<dbReference type="SUPFAM" id="SSF55424">
    <property type="entry name" value="FAD/NAD-linked reductases, dimerisation (C-terminal) domain"/>
    <property type="match status" value="1"/>
</dbReference>
<dbReference type="InterPro" id="IPR036188">
    <property type="entry name" value="FAD/NAD-bd_sf"/>
</dbReference>
<dbReference type="InterPro" id="IPR023753">
    <property type="entry name" value="FAD/NAD-binding_dom"/>
</dbReference>
<accession>A0A0E3LEQ3</accession>
<dbReference type="PANTHER" id="PTHR43014:SF5">
    <property type="entry name" value="GLUTATHIONE REDUCTASE (NADPH)"/>
    <property type="match status" value="1"/>
</dbReference>
<name>A0A0E3LEQ3_METMZ</name>
<keyword evidence="3" id="KW-0274">FAD</keyword>
<organism evidence="6 7">
    <name type="scientific">Methanosarcina mazei WWM610</name>
    <dbReference type="NCBI Taxonomy" id="1434117"/>
    <lineage>
        <taxon>Archaea</taxon>
        <taxon>Methanobacteriati</taxon>
        <taxon>Methanobacteriota</taxon>
        <taxon>Stenosarchaea group</taxon>
        <taxon>Methanomicrobia</taxon>
        <taxon>Methanosarcinales</taxon>
        <taxon>Methanosarcinaceae</taxon>
        <taxon>Methanosarcina</taxon>
    </lineage>
</organism>
<evidence type="ECO:0000259" key="5">
    <source>
        <dbReference type="Pfam" id="PF07992"/>
    </source>
</evidence>
<feature type="domain" description="Pyridine nucleotide-disulphide oxidoreductase dimerisation" evidence="4">
    <location>
        <begin position="344"/>
        <end position="443"/>
    </location>
</feature>
<comment type="similarity">
    <text evidence="1">Belongs to the class-I pyridine nucleotide-disulfide oxidoreductase family.</text>
</comment>
<dbReference type="InterPro" id="IPR001100">
    <property type="entry name" value="Pyr_nuc-diS_OxRdtase"/>
</dbReference>